<evidence type="ECO:0000256" key="3">
    <source>
        <dbReference type="ARBA" id="ARBA00022475"/>
    </source>
</evidence>
<dbReference type="AlphaFoldDB" id="A0A9D2EF66"/>
<organism evidence="10 11">
    <name type="scientific">Candidatus Ruania gallistercoris</name>
    <dbReference type="NCBI Taxonomy" id="2838746"/>
    <lineage>
        <taxon>Bacteria</taxon>
        <taxon>Bacillati</taxon>
        <taxon>Actinomycetota</taxon>
        <taxon>Actinomycetes</taxon>
        <taxon>Micrococcales</taxon>
        <taxon>Ruaniaceae</taxon>
        <taxon>Ruania</taxon>
    </lineage>
</organism>
<dbReference type="Pfam" id="PF00528">
    <property type="entry name" value="BPD_transp_1"/>
    <property type="match status" value="1"/>
</dbReference>
<comment type="caution">
    <text evidence="10">The sequence shown here is derived from an EMBL/GenBank/DDBJ whole genome shotgun (WGS) entry which is preliminary data.</text>
</comment>
<feature type="domain" description="ABC transmembrane type-1" evidence="9">
    <location>
        <begin position="96"/>
        <end position="285"/>
    </location>
</feature>
<dbReference type="Gene3D" id="1.10.3720.10">
    <property type="entry name" value="MetI-like"/>
    <property type="match status" value="1"/>
</dbReference>
<dbReference type="PROSITE" id="PS50928">
    <property type="entry name" value="ABC_TM1"/>
    <property type="match status" value="1"/>
</dbReference>
<feature type="compositionally biased region" description="Low complexity" evidence="8">
    <location>
        <begin position="1"/>
        <end position="13"/>
    </location>
</feature>
<reference evidence="10" key="2">
    <citation type="submission" date="2021-04" db="EMBL/GenBank/DDBJ databases">
        <authorList>
            <person name="Gilroy R."/>
        </authorList>
    </citation>
    <scope>NUCLEOTIDE SEQUENCE</scope>
    <source>
        <strain evidence="10">ChiGjej4B4-7305</strain>
    </source>
</reference>
<dbReference type="Proteomes" id="UP000824037">
    <property type="component" value="Unassembled WGS sequence"/>
</dbReference>
<evidence type="ECO:0000256" key="1">
    <source>
        <dbReference type="ARBA" id="ARBA00004651"/>
    </source>
</evidence>
<keyword evidence="2 7" id="KW-0813">Transport</keyword>
<evidence type="ECO:0000256" key="2">
    <source>
        <dbReference type="ARBA" id="ARBA00022448"/>
    </source>
</evidence>
<feature type="transmembrane region" description="Helical" evidence="7">
    <location>
        <begin position="206"/>
        <end position="229"/>
    </location>
</feature>
<dbReference type="InterPro" id="IPR035906">
    <property type="entry name" value="MetI-like_sf"/>
</dbReference>
<dbReference type="GO" id="GO:0005886">
    <property type="term" value="C:plasma membrane"/>
    <property type="evidence" value="ECO:0007669"/>
    <property type="project" value="UniProtKB-SubCell"/>
</dbReference>
<proteinExistence type="inferred from homology"/>
<feature type="transmembrane region" description="Helical" evidence="7">
    <location>
        <begin position="266"/>
        <end position="290"/>
    </location>
</feature>
<accession>A0A9D2EF66</accession>
<keyword evidence="5 7" id="KW-1133">Transmembrane helix</keyword>
<comment type="similarity">
    <text evidence="7">Belongs to the binding-protein-dependent transport system permease family.</text>
</comment>
<comment type="subcellular location">
    <subcellularLocation>
        <location evidence="1 7">Cell membrane</location>
        <topology evidence="1 7">Multi-pass membrane protein</topology>
    </subcellularLocation>
</comment>
<dbReference type="CDD" id="cd06261">
    <property type="entry name" value="TM_PBP2"/>
    <property type="match status" value="1"/>
</dbReference>
<gene>
    <name evidence="10" type="ORF">H9815_09560</name>
</gene>
<dbReference type="EMBL" id="DXBY01000162">
    <property type="protein sequence ID" value="HIZ36011.1"/>
    <property type="molecule type" value="Genomic_DNA"/>
</dbReference>
<keyword evidence="4 7" id="KW-0812">Transmembrane</keyword>
<dbReference type="PANTHER" id="PTHR43744">
    <property type="entry name" value="ABC TRANSPORTER PERMEASE PROTEIN MG189-RELATED-RELATED"/>
    <property type="match status" value="1"/>
</dbReference>
<evidence type="ECO:0000256" key="5">
    <source>
        <dbReference type="ARBA" id="ARBA00022989"/>
    </source>
</evidence>
<sequence length="299" mass="33356">MTTTVRTARTSPTDRPVATTRRSARGPGHSWRQWLLYAAMAIGGFVAVAPLLWVILSALKRPDEILQLPLKIFPDDWTNLANFAALFTQHHFDRYFANSFIVSAIGIASSLVIALLAAYAFAFHTFRFKEPIFALMLALFMVPPEALVIPQYLMLAKASLINTYLGLAFPDLFTVLGLYLLRQFMEGIPKSYVEAARVDGAGELRILLRIIVPMVAPAIAVFIIIKFLFTWNTFLWPLLVAQTESMYTVTVGLVNFAGSEFNQWNLINAATVLSMLPTIVLFVTLQRYLVKGVAMSGMK</sequence>
<evidence type="ECO:0000259" key="9">
    <source>
        <dbReference type="PROSITE" id="PS50928"/>
    </source>
</evidence>
<evidence type="ECO:0000256" key="6">
    <source>
        <dbReference type="ARBA" id="ARBA00023136"/>
    </source>
</evidence>
<protein>
    <submittedName>
        <fullName evidence="10">Carbohydrate ABC transporter permease</fullName>
    </submittedName>
</protein>
<evidence type="ECO:0000313" key="10">
    <source>
        <dbReference type="EMBL" id="HIZ36011.1"/>
    </source>
</evidence>
<feature type="transmembrane region" description="Helical" evidence="7">
    <location>
        <begin position="34"/>
        <end position="56"/>
    </location>
</feature>
<dbReference type="GO" id="GO:0055085">
    <property type="term" value="P:transmembrane transport"/>
    <property type="evidence" value="ECO:0007669"/>
    <property type="project" value="InterPro"/>
</dbReference>
<evidence type="ECO:0000256" key="4">
    <source>
        <dbReference type="ARBA" id="ARBA00022692"/>
    </source>
</evidence>
<dbReference type="PANTHER" id="PTHR43744:SF8">
    <property type="entry name" value="SN-GLYCEROL-3-PHOSPHATE TRANSPORT SYSTEM PERMEASE PROTEIN UGPE"/>
    <property type="match status" value="1"/>
</dbReference>
<evidence type="ECO:0000256" key="8">
    <source>
        <dbReference type="SAM" id="MobiDB-lite"/>
    </source>
</evidence>
<evidence type="ECO:0000313" key="11">
    <source>
        <dbReference type="Proteomes" id="UP000824037"/>
    </source>
</evidence>
<feature type="transmembrane region" description="Helical" evidence="7">
    <location>
        <begin position="100"/>
        <end position="121"/>
    </location>
</feature>
<keyword evidence="3" id="KW-1003">Cell membrane</keyword>
<feature type="transmembrane region" description="Helical" evidence="7">
    <location>
        <begin position="161"/>
        <end position="181"/>
    </location>
</feature>
<feature type="transmembrane region" description="Helical" evidence="7">
    <location>
        <begin position="133"/>
        <end position="155"/>
    </location>
</feature>
<feature type="region of interest" description="Disordered" evidence="8">
    <location>
        <begin position="1"/>
        <end position="27"/>
    </location>
</feature>
<reference evidence="10" key="1">
    <citation type="journal article" date="2021" name="PeerJ">
        <title>Extensive microbial diversity within the chicken gut microbiome revealed by metagenomics and culture.</title>
        <authorList>
            <person name="Gilroy R."/>
            <person name="Ravi A."/>
            <person name="Getino M."/>
            <person name="Pursley I."/>
            <person name="Horton D.L."/>
            <person name="Alikhan N.F."/>
            <person name="Baker D."/>
            <person name="Gharbi K."/>
            <person name="Hall N."/>
            <person name="Watson M."/>
            <person name="Adriaenssens E.M."/>
            <person name="Foster-Nyarko E."/>
            <person name="Jarju S."/>
            <person name="Secka A."/>
            <person name="Antonio M."/>
            <person name="Oren A."/>
            <person name="Chaudhuri R.R."/>
            <person name="La Ragione R."/>
            <person name="Hildebrand F."/>
            <person name="Pallen M.J."/>
        </authorList>
    </citation>
    <scope>NUCLEOTIDE SEQUENCE</scope>
    <source>
        <strain evidence="10">ChiGjej4B4-7305</strain>
    </source>
</reference>
<keyword evidence="6 7" id="KW-0472">Membrane</keyword>
<name>A0A9D2EF66_9MICO</name>
<dbReference type="SUPFAM" id="SSF161098">
    <property type="entry name" value="MetI-like"/>
    <property type="match status" value="1"/>
</dbReference>
<dbReference type="InterPro" id="IPR000515">
    <property type="entry name" value="MetI-like"/>
</dbReference>
<evidence type="ECO:0000256" key="7">
    <source>
        <dbReference type="RuleBase" id="RU363032"/>
    </source>
</evidence>